<dbReference type="AlphaFoldDB" id="A0A067EQP9"/>
<dbReference type="Proteomes" id="UP000027120">
    <property type="component" value="Unassembled WGS sequence"/>
</dbReference>
<sequence>MQREYFKQGKVEQFRQILEEGSSP</sequence>
<protein>
    <submittedName>
        <fullName evidence="1">Uncharacterized protein</fullName>
    </submittedName>
</protein>
<name>A0A067EQP9_CITSI</name>
<evidence type="ECO:0000313" key="1">
    <source>
        <dbReference type="EMBL" id="KDO53537.1"/>
    </source>
</evidence>
<gene>
    <name evidence="1" type="ORF">CISIN_1g0013571mg</name>
</gene>
<keyword evidence="2" id="KW-1185">Reference proteome</keyword>
<organism evidence="1 2">
    <name type="scientific">Citrus sinensis</name>
    <name type="common">Sweet orange</name>
    <name type="synonym">Citrus aurantium var. sinensis</name>
    <dbReference type="NCBI Taxonomy" id="2711"/>
    <lineage>
        <taxon>Eukaryota</taxon>
        <taxon>Viridiplantae</taxon>
        <taxon>Streptophyta</taxon>
        <taxon>Embryophyta</taxon>
        <taxon>Tracheophyta</taxon>
        <taxon>Spermatophyta</taxon>
        <taxon>Magnoliopsida</taxon>
        <taxon>eudicotyledons</taxon>
        <taxon>Gunneridae</taxon>
        <taxon>Pentapetalae</taxon>
        <taxon>rosids</taxon>
        <taxon>malvids</taxon>
        <taxon>Sapindales</taxon>
        <taxon>Rutaceae</taxon>
        <taxon>Aurantioideae</taxon>
        <taxon>Citrus</taxon>
    </lineage>
</organism>
<proteinExistence type="predicted"/>
<reference evidence="1 2" key="1">
    <citation type="submission" date="2014-04" db="EMBL/GenBank/DDBJ databases">
        <authorList>
            <consortium name="International Citrus Genome Consortium"/>
            <person name="Gmitter F."/>
            <person name="Chen C."/>
            <person name="Farmerie W."/>
            <person name="Harkins T."/>
            <person name="Desany B."/>
            <person name="Mohiuddin M."/>
            <person name="Kodira C."/>
            <person name="Borodovsky M."/>
            <person name="Lomsadze A."/>
            <person name="Burns P."/>
            <person name="Jenkins J."/>
            <person name="Prochnik S."/>
            <person name="Shu S."/>
            <person name="Chapman J."/>
            <person name="Pitluck S."/>
            <person name="Schmutz J."/>
            <person name="Rokhsar D."/>
        </authorList>
    </citation>
    <scope>NUCLEOTIDE SEQUENCE</scope>
</reference>
<evidence type="ECO:0000313" key="2">
    <source>
        <dbReference type="Proteomes" id="UP000027120"/>
    </source>
</evidence>
<accession>A0A067EQP9</accession>
<feature type="non-terminal residue" evidence="1">
    <location>
        <position position="24"/>
    </location>
</feature>
<dbReference type="EMBL" id="KK785012">
    <property type="protein sequence ID" value="KDO53537.1"/>
    <property type="molecule type" value="Genomic_DNA"/>
</dbReference>